<reference evidence="1" key="1">
    <citation type="submission" date="2014-11" db="EMBL/GenBank/DDBJ databases">
        <authorList>
            <person name="Amaro Gonzalez C."/>
        </authorList>
    </citation>
    <scope>NUCLEOTIDE SEQUENCE</scope>
</reference>
<dbReference type="EMBL" id="GBXM01066611">
    <property type="protein sequence ID" value="JAH41966.1"/>
    <property type="molecule type" value="Transcribed_RNA"/>
</dbReference>
<sequence length="32" mass="3620">MCNPGSNAIPRHKTEIKYDSPFFLSIKAVNIK</sequence>
<reference evidence="1" key="2">
    <citation type="journal article" date="2015" name="Fish Shellfish Immunol.">
        <title>Early steps in the European eel (Anguilla anguilla)-Vibrio vulnificus interaction in the gills: Role of the RtxA13 toxin.</title>
        <authorList>
            <person name="Callol A."/>
            <person name="Pajuelo D."/>
            <person name="Ebbesson L."/>
            <person name="Teles M."/>
            <person name="MacKenzie S."/>
            <person name="Amaro C."/>
        </authorList>
    </citation>
    <scope>NUCLEOTIDE SEQUENCE</scope>
</reference>
<dbReference type="AlphaFoldDB" id="A0A0E9SKX6"/>
<accession>A0A0E9SKX6</accession>
<proteinExistence type="predicted"/>
<protein>
    <submittedName>
        <fullName evidence="1">Uncharacterized protein</fullName>
    </submittedName>
</protein>
<dbReference type="EMBL" id="GBXM01068288">
    <property type="protein sequence ID" value="JAH40289.1"/>
    <property type="molecule type" value="Transcribed_RNA"/>
</dbReference>
<evidence type="ECO:0000313" key="1">
    <source>
        <dbReference type="EMBL" id="JAH41966.1"/>
    </source>
</evidence>
<organism evidence="1">
    <name type="scientific">Anguilla anguilla</name>
    <name type="common">European freshwater eel</name>
    <name type="synonym">Muraena anguilla</name>
    <dbReference type="NCBI Taxonomy" id="7936"/>
    <lineage>
        <taxon>Eukaryota</taxon>
        <taxon>Metazoa</taxon>
        <taxon>Chordata</taxon>
        <taxon>Craniata</taxon>
        <taxon>Vertebrata</taxon>
        <taxon>Euteleostomi</taxon>
        <taxon>Actinopterygii</taxon>
        <taxon>Neopterygii</taxon>
        <taxon>Teleostei</taxon>
        <taxon>Anguilliformes</taxon>
        <taxon>Anguillidae</taxon>
        <taxon>Anguilla</taxon>
    </lineage>
</organism>
<name>A0A0E9SKX6_ANGAN</name>